<dbReference type="SUPFAM" id="SSF74650">
    <property type="entry name" value="Galactose mutarotase-like"/>
    <property type="match status" value="1"/>
</dbReference>
<gene>
    <name evidence="1" type="ORF">NCTC11938_03665</name>
</gene>
<dbReference type="InterPro" id="IPR011071">
    <property type="entry name" value="Lyase_8-like_C"/>
</dbReference>
<dbReference type="GO" id="GO:0005576">
    <property type="term" value="C:extracellular region"/>
    <property type="evidence" value="ECO:0007669"/>
    <property type="project" value="InterPro"/>
</dbReference>
<evidence type="ECO:0000313" key="2">
    <source>
        <dbReference type="Proteomes" id="UP000254191"/>
    </source>
</evidence>
<name>A0A379GEJ3_PROMI</name>
<sequence>MIALGSGIENNDKQHTTETTLFQFAVPKLQSIIINGKKVNQLGTQLTLNNADTLIDPAGNLYKLAKGQTVEFSYQKQYSVDDRNSQQTEQLFATAVISHGKAPKNANYEYAIAIEAQDNKAPEYTVLQHNNQLHAVKDKITQEEGYAFFNATEVNSSQALLLSSDSPTMVMVKNKNNN</sequence>
<dbReference type="GO" id="GO:0034000">
    <property type="term" value="F:chondroitin-sulfate-ABC endolyase activity"/>
    <property type="evidence" value="ECO:0007669"/>
    <property type="project" value="UniProtKB-EC"/>
</dbReference>
<dbReference type="Gene3D" id="2.70.98.10">
    <property type="match status" value="1"/>
</dbReference>
<keyword evidence="1" id="KW-0456">Lyase</keyword>
<dbReference type="GO" id="GO:0005975">
    <property type="term" value="P:carbohydrate metabolic process"/>
    <property type="evidence" value="ECO:0007669"/>
    <property type="project" value="InterPro"/>
</dbReference>
<protein>
    <submittedName>
        <fullName evidence="1">Chondroitin ABC lyase</fullName>
        <ecNumber evidence="1">4.2.2.20</ecNumber>
    </submittedName>
</protein>
<dbReference type="Proteomes" id="UP000254191">
    <property type="component" value="Unassembled WGS sequence"/>
</dbReference>
<proteinExistence type="predicted"/>
<dbReference type="Gene3D" id="2.60.220.10">
    <property type="entry name" value="Polysaccharide lyase family 8-like, C-terminal"/>
    <property type="match status" value="1"/>
</dbReference>
<dbReference type="SUPFAM" id="SSF49863">
    <property type="entry name" value="Hyaluronate lyase-like, C-terminal domain"/>
    <property type="match status" value="1"/>
</dbReference>
<dbReference type="InterPro" id="IPR039174">
    <property type="entry name" value="Chondroitin_ABC_lyase"/>
</dbReference>
<dbReference type="InterPro" id="IPR011013">
    <property type="entry name" value="Gal_mutarotase_sf_dom"/>
</dbReference>
<accession>A0A379GEJ3</accession>
<dbReference type="GO" id="GO:0030246">
    <property type="term" value="F:carbohydrate binding"/>
    <property type="evidence" value="ECO:0007669"/>
    <property type="project" value="InterPro"/>
</dbReference>
<dbReference type="EMBL" id="UGTS01000006">
    <property type="protein sequence ID" value="SUC39375.1"/>
    <property type="molecule type" value="Genomic_DNA"/>
</dbReference>
<dbReference type="PANTHER" id="PTHR37322:SF3">
    <property type="entry name" value="CHONDROITIN SULFATE ABC EXOLYASE"/>
    <property type="match status" value="1"/>
</dbReference>
<dbReference type="GO" id="GO:0006027">
    <property type="term" value="P:glycosaminoglycan catabolic process"/>
    <property type="evidence" value="ECO:0007669"/>
    <property type="project" value="InterPro"/>
</dbReference>
<dbReference type="AlphaFoldDB" id="A0A379GEJ3"/>
<organism evidence="1 2">
    <name type="scientific">Proteus mirabilis</name>
    <dbReference type="NCBI Taxonomy" id="584"/>
    <lineage>
        <taxon>Bacteria</taxon>
        <taxon>Pseudomonadati</taxon>
        <taxon>Pseudomonadota</taxon>
        <taxon>Gammaproteobacteria</taxon>
        <taxon>Enterobacterales</taxon>
        <taxon>Morganellaceae</taxon>
        <taxon>Proteus</taxon>
    </lineage>
</organism>
<reference evidence="1 2" key="1">
    <citation type="submission" date="2018-06" db="EMBL/GenBank/DDBJ databases">
        <authorList>
            <consortium name="Pathogen Informatics"/>
            <person name="Doyle S."/>
        </authorList>
    </citation>
    <scope>NUCLEOTIDE SEQUENCE [LARGE SCALE GENOMIC DNA]</scope>
    <source>
        <strain evidence="1 2">NCTC11938</strain>
    </source>
</reference>
<dbReference type="PANTHER" id="PTHR37322">
    <property type="match status" value="1"/>
</dbReference>
<dbReference type="InterPro" id="IPR014718">
    <property type="entry name" value="GH-type_carb-bd"/>
</dbReference>
<dbReference type="EC" id="4.2.2.20" evidence="1"/>
<evidence type="ECO:0000313" key="1">
    <source>
        <dbReference type="EMBL" id="SUC39375.1"/>
    </source>
</evidence>